<keyword evidence="6" id="KW-1185">Reference proteome</keyword>
<dbReference type="CDD" id="cd00610">
    <property type="entry name" value="OAT_like"/>
    <property type="match status" value="1"/>
</dbReference>
<accession>A0A084AZ40</accession>
<dbReference type="PANTHER" id="PTHR43094:SF1">
    <property type="entry name" value="AMINOTRANSFERASE CLASS-III"/>
    <property type="match status" value="1"/>
</dbReference>
<organism evidence="5 6">
    <name type="scientific">Stachybotrys chartarum (strain CBS 109288 / IBT 7711)</name>
    <name type="common">Toxic black mold</name>
    <name type="synonym">Stilbospora chartarum</name>
    <dbReference type="NCBI Taxonomy" id="1280523"/>
    <lineage>
        <taxon>Eukaryota</taxon>
        <taxon>Fungi</taxon>
        <taxon>Dikarya</taxon>
        <taxon>Ascomycota</taxon>
        <taxon>Pezizomycotina</taxon>
        <taxon>Sordariomycetes</taxon>
        <taxon>Hypocreomycetidae</taxon>
        <taxon>Hypocreales</taxon>
        <taxon>Stachybotryaceae</taxon>
        <taxon>Stachybotrys</taxon>
    </lineage>
</organism>
<dbReference type="Gene3D" id="3.40.640.10">
    <property type="entry name" value="Type I PLP-dependent aspartate aminotransferase-like (Major domain)"/>
    <property type="match status" value="1"/>
</dbReference>
<dbReference type="Gene3D" id="3.90.1150.10">
    <property type="entry name" value="Aspartate Aminotransferase, domain 1"/>
    <property type="match status" value="1"/>
</dbReference>
<dbReference type="InterPro" id="IPR015421">
    <property type="entry name" value="PyrdxlP-dep_Trfase_major"/>
</dbReference>
<dbReference type="SUPFAM" id="SSF53383">
    <property type="entry name" value="PLP-dependent transferases"/>
    <property type="match status" value="1"/>
</dbReference>
<protein>
    <submittedName>
        <fullName evidence="5">Uncharacterized protein</fullName>
    </submittedName>
</protein>
<keyword evidence="3 4" id="KW-0663">Pyridoxal phosphate</keyword>
<evidence type="ECO:0000256" key="3">
    <source>
        <dbReference type="ARBA" id="ARBA00022898"/>
    </source>
</evidence>
<evidence type="ECO:0000256" key="4">
    <source>
        <dbReference type="RuleBase" id="RU003560"/>
    </source>
</evidence>
<dbReference type="FunFam" id="3.40.640.10:FF:000004">
    <property type="entry name" value="Acetylornithine aminotransferase"/>
    <property type="match status" value="1"/>
</dbReference>
<gene>
    <name evidence="5" type="ORF">S7711_02722</name>
</gene>
<dbReference type="GO" id="GO:0008483">
    <property type="term" value="F:transaminase activity"/>
    <property type="evidence" value="ECO:0007669"/>
    <property type="project" value="InterPro"/>
</dbReference>
<comment type="similarity">
    <text evidence="2 4">Belongs to the class-III pyridoxal-phosphate-dependent aminotransferase family.</text>
</comment>
<dbReference type="PANTHER" id="PTHR43094">
    <property type="entry name" value="AMINOTRANSFERASE"/>
    <property type="match status" value="1"/>
</dbReference>
<proteinExistence type="inferred from homology"/>
<dbReference type="Proteomes" id="UP000028045">
    <property type="component" value="Unassembled WGS sequence"/>
</dbReference>
<dbReference type="InterPro" id="IPR005814">
    <property type="entry name" value="Aminotrans_3"/>
</dbReference>
<sequence length="458" mass="48446">MDEPRLLHRSLLHRPHEVVSARGAYLTLSSGARILDACAGAAVAVIGHGNPEVQAAVAEQMSRVSYVHTMAYTTSSAEQLADALLAGKPFGLSKAYLVGSGSEATDSALKLARQYFVEKGDAARTQFVARRQAYHGNTVGAMSVSSNLARKAPYHGALLLDNVSFVSPAYDYRGRNQDETEEAYAARLVRELDDEFRRVGPGTVIAFIAETVGGATAGCITPPRGYLAGVRRVCDDHGVLLILDEVMCGSGRTGSYFAFEPEGDVRPDLVTLGKGLGGGYAPIAAVLAHERVVEVLRRGTASFNHGHTYQAHPVGCAAALAVHRIIARDGLVAAAGARGAWLGAELRRALAAAKYVGNVRGRGLFWAVEFVADRATRRPFAPGSRPFGVAVQERAFALGVALYPGRGTADGVAGDHVIVAPPLNVTEEELRVVVGVLAEAYRHVEREVDGDAVDGGLE</sequence>
<dbReference type="InterPro" id="IPR015424">
    <property type="entry name" value="PyrdxlP-dep_Trfase"/>
</dbReference>
<name>A0A084AZ40_STACB</name>
<evidence type="ECO:0000256" key="2">
    <source>
        <dbReference type="ARBA" id="ARBA00008954"/>
    </source>
</evidence>
<dbReference type="AlphaFoldDB" id="A0A084AZ40"/>
<dbReference type="HOGENOM" id="CLU_016922_4_0_1"/>
<evidence type="ECO:0000256" key="1">
    <source>
        <dbReference type="ARBA" id="ARBA00001933"/>
    </source>
</evidence>
<comment type="cofactor">
    <cofactor evidence="1">
        <name>pyridoxal 5'-phosphate</name>
        <dbReference type="ChEBI" id="CHEBI:597326"/>
    </cofactor>
</comment>
<dbReference type="OrthoDB" id="5419315at2759"/>
<dbReference type="GO" id="GO:0005829">
    <property type="term" value="C:cytosol"/>
    <property type="evidence" value="ECO:0007669"/>
    <property type="project" value="TreeGrafter"/>
</dbReference>
<evidence type="ECO:0000313" key="6">
    <source>
        <dbReference type="Proteomes" id="UP000028045"/>
    </source>
</evidence>
<dbReference type="NCBIfam" id="NF005685">
    <property type="entry name" value="PRK07483.1"/>
    <property type="match status" value="1"/>
</dbReference>
<dbReference type="EMBL" id="KL648432">
    <property type="protein sequence ID" value="KEY70569.1"/>
    <property type="molecule type" value="Genomic_DNA"/>
</dbReference>
<dbReference type="InterPro" id="IPR015422">
    <property type="entry name" value="PyrdxlP-dep_Trfase_small"/>
</dbReference>
<dbReference type="Pfam" id="PF00202">
    <property type="entry name" value="Aminotran_3"/>
    <property type="match status" value="1"/>
</dbReference>
<reference evidence="5 6" key="1">
    <citation type="journal article" date="2014" name="BMC Genomics">
        <title>Comparative genome sequencing reveals chemotype-specific gene clusters in the toxigenic black mold Stachybotrys.</title>
        <authorList>
            <person name="Semeiks J."/>
            <person name="Borek D."/>
            <person name="Otwinowski Z."/>
            <person name="Grishin N.V."/>
        </authorList>
    </citation>
    <scope>NUCLEOTIDE SEQUENCE [LARGE SCALE GENOMIC DNA]</scope>
    <source>
        <strain evidence="6">CBS 109288 / IBT 7711</strain>
    </source>
</reference>
<evidence type="ECO:0000313" key="5">
    <source>
        <dbReference type="EMBL" id="KEY70569.1"/>
    </source>
</evidence>
<dbReference type="GO" id="GO:0030170">
    <property type="term" value="F:pyridoxal phosphate binding"/>
    <property type="evidence" value="ECO:0007669"/>
    <property type="project" value="InterPro"/>
</dbReference>